<dbReference type="PROSITE" id="PS50005">
    <property type="entry name" value="TPR"/>
    <property type="match status" value="1"/>
</dbReference>
<evidence type="ECO:0000259" key="2">
    <source>
        <dbReference type="Pfam" id="PF13847"/>
    </source>
</evidence>
<dbReference type="SUPFAM" id="SSF48452">
    <property type="entry name" value="TPR-like"/>
    <property type="match status" value="1"/>
</dbReference>
<keyword evidence="3" id="KW-0808">Transferase</keyword>
<feature type="repeat" description="TPR" evidence="1">
    <location>
        <begin position="88"/>
        <end position="121"/>
    </location>
</feature>
<protein>
    <submittedName>
        <fullName evidence="3">Methyltransferase domain-containing protein</fullName>
    </submittedName>
</protein>
<dbReference type="InterPro" id="IPR029063">
    <property type="entry name" value="SAM-dependent_MTases_sf"/>
</dbReference>
<dbReference type="CDD" id="cd02440">
    <property type="entry name" value="AdoMet_MTases"/>
    <property type="match status" value="1"/>
</dbReference>
<dbReference type="SUPFAM" id="SSF53335">
    <property type="entry name" value="S-adenosyl-L-methionine-dependent methyltransferases"/>
    <property type="match status" value="1"/>
</dbReference>
<keyword evidence="1" id="KW-0802">TPR repeat</keyword>
<evidence type="ECO:0000256" key="1">
    <source>
        <dbReference type="PROSITE-ProRule" id="PRU00339"/>
    </source>
</evidence>
<organism evidence="3">
    <name type="scientific">Wolbachia pipientis</name>
    <dbReference type="NCBI Taxonomy" id="955"/>
    <lineage>
        <taxon>Bacteria</taxon>
        <taxon>Pseudomonadati</taxon>
        <taxon>Pseudomonadota</taxon>
        <taxon>Alphaproteobacteria</taxon>
        <taxon>Rickettsiales</taxon>
        <taxon>Anaplasmataceae</taxon>
        <taxon>Wolbachieae</taxon>
        <taxon>Wolbachia</taxon>
    </lineage>
</organism>
<sequence>MKSNLSFIKNVALNCMSKLIGVLNIKKVKHFIVNKYNTLHKEMTVLLKKSKNLLNANIEIGLYHFYKGSISDAKLRFWLISIFYPHLSIVWYNIGRCHFAVGNTNKAYNYLTQTLKLDSDHEEASYYIKKMTNSAPITELPKNLIRQYFDYTGEYSVEHWLIAKQYRGHELVHMIITKIFNNSTSELNILDLGCGTGICGHFLKINSTGSHITGIDISSRMLNIARGCFIKGKPVYNELIHMEMKEFLKQEKNQQYDVIIFAEVLHYLHDFQEELELAKRSTSKKGVIICLIRRKEGEGIDFVNKGDYFRHSESYVQHVAKKINMQISYMSYCKIYGSQVDGILFALQHQQESPKNPT</sequence>
<dbReference type="OrthoDB" id="465636at2"/>
<dbReference type="InterPro" id="IPR011990">
    <property type="entry name" value="TPR-like_helical_dom_sf"/>
</dbReference>
<dbReference type="InterPro" id="IPR019734">
    <property type="entry name" value="TPR_rpt"/>
</dbReference>
<gene>
    <name evidence="3" type="ORF">COM43_002955</name>
</gene>
<accession>A0A6H2NTS3</accession>
<proteinExistence type="predicted"/>
<dbReference type="GO" id="GO:0032259">
    <property type="term" value="P:methylation"/>
    <property type="evidence" value="ECO:0007669"/>
    <property type="project" value="UniProtKB-KW"/>
</dbReference>
<dbReference type="Gene3D" id="1.25.40.10">
    <property type="entry name" value="Tetratricopeptide repeat domain"/>
    <property type="match status" value="1"/>
</dbReference>
<dbReference type="Proteomes" id="UP000217566">
    <property type="component" value="Unassembled WGS sequence"/>
</dbReference>
<dbReference type="Pfam" id="PF13847">
    <property type="entry name" value="Methyltransf_31"/>
    <property type="match status" value="1"/>
</dbReference>
<dbReference type="AlphaFoldDB" id="A0A6H2NTS3"/>
<name>A0A6H2NTS3_WOLPI</name>
<dbReference type="InterPro" id="IPR025714">
    <property type="entry name" value="Methyltranfer_dom"/>
</dbReference>
<keyword evidence="3" id="KW-0489">Methyltransferase</keyword>
<dbReference type="SMART" id="SM00028">
    <property type="entry name" value="TPR"/>
    <property type="match status" value="1"/>
</dbReference>
<dbReference type="PANTHER" id="PTHR43861">
    <property type="entry name" value="TRANS-ACONITATE 2-METHYLTRANSFERASE-RELATED"/>
    <property type="match status" value="1"/>
</dbReference>
<dbReference type="GO" id="GO:0008168">
    <property type="term" value="F:methyltransferase activity"/>
    <property type="evidence" value="ECO:0007669"/>
    <property type="project" value="UniProtKB-KW"/>
</dbReference>
<comment type="caution">
    <text evidence="3">The sequence shown here is derived from an EMBL/GenBank/DDBJ whole genome shotgun (WGS) entry which is preliminary data.</text>
</comment>
<reference evidence="3" key="1">
    <citation type="submission" date="2019-07" db="EMBL/GenBank/DDBJ databases">
        <title>Genome assemblies of Wolbachia strains wAlbA and wAlbB in wild caught Aedes albopictus specimens.</title>
        <authorList>
            <person name="Kulkarni A."/>
            <person name="Yu W."/>
            <person name="Xue R.-D."/>
            <person name="Ma Y."/>
            <person name="Xu J."/>
        </authorList>
    </citation>
    <scope>NUCLEOTIDE SEQUENCE</scope>
    <source>
        <strain evidence="3">FL2016</strain>
    </source>
</reference>
<dbReference type="EMBL" id="NWVK02000145">
    <property type="protein sequence ID" value="TVS88813.1"/>
    <property type="molecule type" value="Genomic_DNA"/>
</dbReference>
<evidence type="ECO:0000313" key="3">
    <source>
        <dbReference type="EMBL" id="TVS88813.1"/>
    </source>
</evidence>
<feature type="domain" description="Methyltransferase" evidence="2">
    <location>
        <begin position="184"/>
        <end position="289"/>
    </location>
</feature>
<dbReference type="Gene3D" id="3.40.50.150">
    <property type="entry name" value="Vaccinia Virus protein VP39"/>
    <property type="match status" value="1"/>
</dbReference>